<proteinExistence type="predicted"/>
<dbReference type="PROSITE" id="PS51318">
    <property type="entry name" value="TAT"/>
    <property type="match status" value="1"/>
</dbReference>
<dbReference type="Gene3D" id="3.60.21.70">
    <property type="entry name" value="PhoD-like phosphatase"/>
    <property type="match status" value="1"/>
</dbReference>
<dbReference type="Pfam" id="PF09423">
    <property type="entry name" value="PhoD"/>
    <property type="match status" value="1"/>
</dbReference>
<dbReference type="OrthoDB" id="327733at2"/>
<dbReference type="InterPro" id="IPR052900">
    <property type="entry name" value="Phospholipid_Metab_Enz"/>
</dbReference>
<keyword evidence="4" id="KW-1185">Reference proteome</keyword>
<dbReference type="Gene3D" id="2.60.40.380">
    <property type="entry name" value="Purple acid phosphatase-like, N-terminal"/>
    <property type="match status" value="1"/>
</dbReference>
<comment type="caution">
    <text evidence="3">The sequence shown here is derived from an EMBL/GenBank/DDBJ whole genome shotgun (WGS) entry which is preliminary data.</text>
</comment>
<dbReference type="EMBL" id="NWBU01000004">
    <property type="protein sequence ID" value="PTQ13084.1"/>
    <property type="molecule type" value="Genomic_DNA"/>
</dbReference>
<reference evidence="3 4" key="1">
    <citation type="submission" date="2017-09" db="EMBL/GenBank/DDBJ databases">
        <title>Sphingomonas panjinensis sp.nov., isolated from oil-contaminated soil.</title>
        <authorList>
            <person name="Wang L."/>
            <person name="Chen L."/>
        </authorList>
    </citation>
    <scope>NUCLEOTIDE SEQUENCE [LARGE SCALE GENOMIC DNA]</scope>
    <source>
        <strain evidence="3 4">FW-11</strain>
    </source>
</reference>
<dbReference type="PANTHER" id="PTHR43606">
    <property type="entry name" value="PHOSPHATASE, PUTATIVE (AFU_ORTHOLOGUE AFUA_6G08710)-RELATED"/>
    <property type="match status" value="1"/>
</dbReference>
<sequence length="523" mass="57720">MTNGISRRGLIGGAIGGAALLGAPAIVRAQQLFADYPFRLGIASGDPSPDGFVIWTRLAPDPLAEHGGMPIAPMPVTWEIATEEPFRNIIQKGEAIARPELGHAVHVEVTGLEPGRPYWYRFSIGRERTVRGRAKTLPANGAAIDRLRFGVAGCQHYEDGLYTAYRHLAAEEIDFVYHYGDYIYESRSAPIGIGWDGRLKQFVRTYQGGDCLTIGDYRRRYAQTKMDPDLQAAHASAAFFATFDDHEVQNNWVQNIDGWGKSGAPAELFALRRAAAFQAYYEHMPLRRSSFPAGNAIQLYRRARFGNLLDMHFLDTRQFRSDQPCDDGFKPICADVADGRATVLGDGQEKWLAQNLRQGGARWNALAQQIMMMPLDRRTGDEPAPIRNMDSWGGYDSPRERLFASLKGLGNVVALTGDEHQNFAGELRTRNGTDEAVAVEFVSTSISSGGSGSDKRSGAERIMADNPFLKFSNDQRGYLLCEVTPDQWSSAFRVVDKVHEPGGQISTRTTLAVERGKPALVTA</sequence>
<accession>A0A2T5G1Q7</accession>
<evidence type="ECO:0000259" key="1">
    <source>
        <dbReference type="Pfam" id="PF09423"/>
    </source>
</evidence>
<dbReference type="AlphaFoldDB" id="A0A2T5G1Q7"/>
<dbReference type="InterPro" id="IPR018946">
    <property type="entry name" value="PhoD-like_MPP"/>
</dbReference>
<organism evidence="3 4">
    <name type="scientific">Sphingomonas oleivorans</name>
    <dbReference type="NCBI Taxonomy" id="1735121"/>
    <lineage>
        <taxon>Bacteria</taxon>
        <taxon>Pseudomonadati</taxon>
        <taxon>Pseudomonadota</taxon>
        <taxon>Alphaproteobacteria</taxon>
        <taxon>Sphingomonadales</taxon>
        <taxon>Sphingomonadaceae</taxon>
        <taxon>Sphingomonas</taxon>
    </lineage>
</organism>
<name>A0A2T5G1Q7_9SPHN</name>
<dbReference type="CDD" id="cd07389">
    <property type="entry name" value="MPP_PhoD"/>
    <property type="match status" value="1"/>
</dbReference>
<evidence type="ECO:0000313" key="4">
    <source>
        <dbReference type="Proteomes" id="UP000244162"/>
    </source>
</evidence>
<feature type="domain" description="PhoD-like phosphatase metallophosphatase" evidence="1">
    <location>
        <begin position="149"/>
        <end position="491"/>
    </location>
</feature>
<protein>
    <submittedName>
        <fullName evidence="3">Alkaline phosphatase</fullName>
    </submittedName>
</protein>
<evidence type="ECO:0000259" key="2">
    <source>
        <dbReference type="Pfam" id="PF16655"/>
    </source>
</evidence>
<dbReference type="PANTHER" id="PTHR43606:SF2">
    <property type="entry name" value="ALKALINE PHOSPHATASE FAMILY PROTEIN (AFU_ORTHOLOGUE AFUA_5G03860)"/>
    <property type="match status" value="1"/>
</dbReference>
<dbReference type="InterPro" id="IPR029052">
    <property type="entry name" value="Metallo-depent_PP-like"/>
</dbReference>
<dbReference type="InterPro" id="IPR006311">
    <property type="entry name" value="TAT_signal"/>
</dbReference>
<feature type="domain" description="Phospholipase D N-terminal" evidence="2">
    <location>
        <begin position="40"/>
        <end position="136"/>
    </location>
</feature>
<dbReference type="RefSeq" id="WP_107966320.1">
    <property type="nucleotide sequence ID" value="NZ_NWBU01000004.1"/>
</dbReference>
<gene>
    <name evidence="3" type="ORF">CLG96_02810</name>
</gene>
<dbReference type="Pfam" id="PF16655">
    <property type="entry name" value="PhoD_N"/>
    <property type="match status" value="1"/>
</dbReference>
<dbReference type="InterPro" id="IPR038607">
    <property type="entry name" value="PhoD-like_sf"/>
</dbReference>
<dbReference type="Proteomes" id="UP000244162">
    <property type="component" value="Unassembled WGS sequence"/>
</dbReference>
<evidence type="ECO:0000313" key="3">
    <source>
        <dbReference type="EMBL" id="PTQ13084.1"/>
    </source>
</evidence>
<dbReference type="InterPro" id="IPR032093">
    <property type="entry name" value="PhoD_N"/>
</dbReference>
<dbReference type="SUPFAM" id="SSF56300">
    <property type="entry name" value="Metallo-dependent phosphatases"/>
    <property type="match status" value="1"/>
</dbReference>